<dbReference type="STRING" id="443156.SAMN04489867_1123"/>
<evidence type="ECO:0000313" key="7">
    <source>
        <dbReference type="EMBL" id="SDO99341.1"/>
    </source>
</evidence>
<keyword evidence="8" id="KW-1185">Reference proteome</keyword>
<dbReference type="Pfam" id="PF04228">
    <property type="entry name" value="Zn_peptidase"/>
    <property type="match status" value="1"/>
</dbReference>
<evidence type="ECO:0008006" key="9">
    <source>
        <dbReference type="Google" id="ProtNLM"/>
    </source>
</evidence>
<protein>
    <recommendedName>
        <fullName evidence="9">Neutral zinc metallopeptidase</fullName>
    </recommendedName>
</protein>
<evidence type="ECO:0000256" key="4">
    <source>
        <dbReference type="ARBA" id="ARBA00023136"/>
    </source>
</evidence>
<feature type="compositionally biased region" description="Basic and acidic residues" evidence="5">
    <location>
        <begin position="258"/>
        <end position="267"/>
    </location>
</feature>
<feature type="compositionally biased region" description="Polar residues" evidence="5">
    <location>
        <begin position="61"/>
        <end position="71"/>
    </location>
</feature>
<dbReference type="Proteomes" id="UP000199077">
    <property type="component" value="Chromosome I"/>
</dbReference>
<dbReference type="GO" id="GO:0016020">
    <property type="term" value="C:membrane"/>
    <property type="evidence" value="ECO:0007669"/>
    <property type="project" value="UniProtKB-SubCell"/>
</dbReference>
<keyword evidence="4 6" id="KW-0472">Membrane</keyword>
<accession>A0A1H0P310</accession>
<gene>
    <name evidence="7" type="ORF">SAMN04489867_1123</name>
</gene>
<sequence>MSFNDDVKIDSSQVGSGGSGGSPGGMVVGGGIGGIILLIIALIFGINPSDLPTNPGGGSPDQGQVQPGGTEQDSELANCKTGADANKSDACRVKATVLAVNTFWSQELPKYKREYTPATTILYNGSTQSQCGTASNQVGPFYCPLDKQVYIDASFFQILSDQFGSSSGPLAQEYVVAHEYGHHVQDILGLLDEAQKDPKGEQSGGVRIELMADCLAGVWANHATETKGESTKGGDVAFLKPLTDKDIKDALSAASSVGDDRIQEKTQGRVSPESWTHGSAEARQRWFTTGYKSGDLNQCDTLSPDTVE</sequence>
<evidence type="ECO:0000256" key="6">
    <source>
        <dbReference type="SAM" id="Phobius"/>
    </source>
</evidence>
<dbReference type="PANTHER" id="PTHR30168">
    <property type="entry name" value="PUTATIVE MEMBRANE PROTEIN YPFJ"/>
    <property type="match status" value="1"/>
</dbReference>
<organism evidence="7 8">
    <name type="scientific">Pedococcus dokdonensis</name>
    <dbReference type="NCBI Taxonomy" id="443156"/>
    <lineage>
        <taxon>Bacteria</taxon>
        <taxon>Bacillati</taxon>
        <taxon>Actinomycetota</taxon>
        <taxon>Actinomycetes</taxon>
        <taxon>Micrococcales</taxon>
        <taxon>Intrasporangiaceae</taxon>
        <taxon>Pedococcus</taxon>
    </lineage>
</organism>
<evidence type="ECO:0000256" key="1">
    <source>
        <dbReference type="ARBA" id="ARBA00004167"/>
    </source>
</evidence>
<dbReference type="PANTHER" id="PTHR30168:SF0">
    <property type="entry name" value="INNER MEMBRANE PROTEIN"/>
    <property type="match status" value="1"/>
</dbReference>
<proteinExistence type="predicted"/>
<dbReference type="InterPro" id="IPR007343">
    <property type="entry name" value="Uncharacterised_pept_Zn_put"/>
</dbReference>
<keyword evidence="2 6" id="KW-0812">Transmembrane</keyword>
<evidence type="ECO:0000313" key="8">
    <source>
        <dbReference type="Proteomes" id="UP000199077"/>
    </source>
</evidence>
<dbReference type="EMBL" id="LT629711">
    <property type="protein sequence ID" value="SDO99341.1"/>
    <property type="molecule type" value="Genomic_DNA"/>
</dbReference>
<name>A0A1H0P310_9MICO</name>
<evidence type="ECO:0000256" key="2">
    <source>
        <dbReference type="ARBA" id="ARBA00022692"/>
    </source>
</evidence>
<feature type="region of interest" description="Disordered" evidence="5">
    <location>
        <begin position="52"/>
        <end position="76"/>
    </location>
</feature>
<keyword evidence="3 6" id="KW-1133">Transmembrane helix</keyword>
<evidence type="ECO:0000256" key="5">
    <source>
        <dbReference type="SAM" id="MobiDB-lite"/>
    </source>
</evidence>
<feature type="region of interest" description="Disordered" evidence="5">
    <location>
        <begin position="1"/>
        <end position="22"/>
    </location>
</feature>
<dbReference type="RefSeq" id="WP_091782634.1">
    <property type="nucleotide sequence ID" value="NZ_LT629711.1"/>
</dbReference>
<feature type="region of interest" description="Disordered" evidence="5">
    <location>
        <begin position="254"/>
        <end position="281"/>
    </location>
</feature>
<dbReference type="OrthoDB" id="9774900at2"/>
<feature type="transmembrane region" description="Helical" evidence="6">
    <location>
        <begin position="26"/>
        <end position="46"/>
    </location>
</feature>
<dbReference type="AlphaFoldDB" id="A0A1H0P310"/>
<reference evidence="8" key="1">
    <citation type="submission" date="2016-10" db="EMBL/GenBank/DDBJ databases">
        <authorList>
            <person name="Varghese N."/>
            <person name="Submissions S."/>
        </authorList>
    </citation>
    <scope>NUCLEOTIDE SEQUENCE [LARGE SCALE GENOMIC DNA]</scope>
    <source>
        <strain evidence="8">DSM 22329</strain>
    </source>
</reference>
<evidence type="ECO:0000256" key="3">
    <source>
        <dbReference type="ARBA" id="ARBA00022989"/>
    </source>
</evidence>
<comment type="subcellular location">
    <subcellularLocation>
        <location evidence="1">Membrane</location>
        <topology evidence="1">Single-pass membrane protein</topology>
    </subcellularLocation>
</comment>